<dbReference type="PANTHER" id="PTHR35910">
    <property type="entry name" value="2EXR DOMAIN-CONTAINING PROTEIN"/>
    <property type="match status" value="1"/>
</dbReference>
<dbReference type="PANTHER" id="PTHR35910:SF6">
    <property type="entry name" value="2EXR DOMAIN-CONTAINING PROTEIN"/>
    <property type="match status" value="1"/>
</dbReference>
<proteinExistence type="predicted"/>
<comment type="caution">
    <text evidence="2">The sequence shown here is derived from an EMBL/GenBank/DDBJ whole genome shotgun (WGS) entry which is preliminary data.</text>
</comment>
<dbReference type="InterPro" id="IPR045518">
    <property type="entry name" value="2EXR"/>
</dbReference>
<reference evidence="2" key="1">
    <citation type="journal article" date="2021" name="Nat. Commun.">
        <title>Genetic determinants of endophytism in the Arabidopsis root mycobiome.</title>
        <authorList>
            <person name="Mesny F."/>
            <person name="Miyauchi S."/>
            <person name="Thiergart T."/>
            <person name="Pickel B."/>
            <person name="Atanasova L."/>
            <person name="Karlsson M."/>
            <person name="Huettel B."/>
            <person name="Barry K.W."/>
            <person name="Haridas S."/>
            <person name="Chen C."/>
            <person name="Bauer D."/>
            <person name="Andreopoulos W."/>
            <person name="Pangilinan J."/>
            <person name="LaButti K."/>
            <person name="Riley R."/>
            <person name="Lipzen A."/>
            <person name="Clum A."/>
            <person name="Drula E."/>
            <person name="Henrissat B."/>
            <person name="Kohler A."/>
            <person name="Grigoriev I.V."/>
            <person name="Martin F.M."/>
            <person name="Hacquard S."/>
        </authorList>
    </citation>
    <scope>NUCLEOTIDE SEQUENCE</scope>
    <source>
        <strain evidence="2">MPI-CAGE-CH-0235</strain>
    </source>
</reference>
<gene>
    <name evidence="2" type="ORF">B0I35DRAFT_63803</name>
</gene>
<dbReference type="Proteomes" id="UP000813444">
    <property type="component" value="Unassembled WGS sequence"/>
</dbReference>
<name>A0A8K0SL71_9HYPO</name>
<feature type="domain" description="2EXR" evidence="1">
    <location>
        <begin position="79"/>
        <end position="206"/>
    </location>
</feature>
<protein>
    <recommendedName>
        <fullName evidence="1">2EXR domain-containing protein</fullName>
    </recommendedName>
</protein>
<organism evidence="2 3">
    <name type="scientific">Stachybotrys elegans</name>
    <dbReference type="NCBI Taxonomy" id="80388"/>
    <lineage>
        <taxon>Eukaryota</taxon>
        <taxon>Fungi</taxon>
        <taxon>Dikarya</taxon>
        <taxon>Ascomycota</taxon>
        <taxon>Pezizomycotina</taxon>
        <taxon>Sordariomycetes</taxon>
        <taxon>Hypocreomycetidae</taxon>
        <taxon>Hypocreales</taxon>
        <taxon>Stachybotryaceae</taxon>
        <taxon>Stachybotrys</taxon>
    </lineage>
</organism>
<evidence type="ECO:0000313" key="3">
    <source>
        <dbReference type="Proteomes" id="UP000813444"/>
    </source>
</evidence>
<sequence length="336" mass="38257">MFHSSWHKPLTNCGECLEWSAVQLEEQVFGPIGPLKLTAPSTINSNFCFFPAMQPFCPRISPPPSQITMASVHERAAQFHRFRELPYETRRSIWLMAVEDPQLLSVSLIKEPPRASPNGTFVPRSHRFALHDRVALEFDNLACAVLKPVMPFLEGPTSARRSLAGTCYESREIILSDFPNTLHFDYEREGETRTGLVRYNAEREIIYVSIDDDASELLSTSHAPTIQSLQQIKNLAMEMYSFQPGRNLSLARQCPKLQQLSLYAWLFSAWENPSLVQQHTISRFHGGDRRRTTYSALDWSTLSRISCYTNSTDPISQAVDAEKDITEVEKTILVMQ</sequence>
<dbReference type="AlphaFoldDB" id="A0A8K0SL71"/>
<dbReference type="Pfam" id="PF20150">
    <property type="entry name" value="2EXR"/>
    <property type="match status" value="1"/>
</dbReference>
<dbReference type="EMBL" id="JAGPNK010000011">
    <property type="protein sequence ID" value="KAH7311392.1"/>
    <property type="molecule type" value="Genomic_DNA"/>
</dbReference>
<keyword evidence="3" id="KW-1185">Reference proteome</keyword>
<evidence type="ECO:0000259" key="1">
    <source>
        <dbReference type="Pfam" id="PF20150"/>
    </source>
</evidence>
<evidence type="ECO:0000313" key="2">
    <source>
        <dbReference type="EMBL" id="KAH7311392.1"/>
    </source>
</evidence>
<accession>A0A8K0SL71</accession>